<organism evidence="3 4">
    <name type="scientific">Peredibacter starrii</name>
    <dbReference type="NCBI Taxonomy" id="28202"/>
    <lineage>
        <taxon>Bacteria</taxon>
        <taxon>Pseudomonadati</taxon>
        <taxon>Bdellovibrionota</taxon>
        <taxon>Bacteriovoracia</taxon>
        <taxon>Bacteriovoracales</taxon>
        <taxon>Bacteriovoracaceae</taxon>
        <taxon>Peredibacter</taxon>
    </lineage>
</organism>
<dbReference type="RefSeq" id="WP_321392573.1">
    <property type="nucleotide sequence ID" value="NZ_CP139487.1"/>
</dbReference>
<keyword evidence="1 3" id="KW-0378">Hydrolase</keyword>
<evidence type="ECO:0000259" key="2">
    <source>
        <dbReference type="Pfam" id="PF12697"/>
    </source>
</evidence>
<dbReference type="PANTHER" id="PTHR43329">
    <property type="entry name" value="EPOXIDE HYDROLASE"/>
    <property type="match status" value="1"/>
</dbReference>
<dbReference type="InterPro" id="IPR029058">
    <property type="entry name" value="AB_hydrolase_fold"/>
</dbReference>
<proteinExistence type="predicted"/>
<dbReference type="Gene3D" id="3.40.50.1820">
    <property type="entry name" value="alpha/beta hydrolase"/>
    <property type="match status" value="1"/>
</dbReference>
<gene>
    <name evidence="3" type="ORF">SOO65_16060</name>
</gene>
<keyword evidence="4" id="KW-1185">Reference proteome</keyword>
<dbReference type="KEGG" id="psti:SOO65_16060"/>
<name>A0AAX4HLS3_9BACT</name>
<dbReference type="Proteomes" id="UP001324634">
    <property type="component" value="Chromosome"/>
</dbReference>
<dbReference type="PRINTS" id="PR00412">
    <property type="entry name" value="EPOXHYDRLASE"/>
</dbReference>
<dbReference type="GO" id="GO:0016787">
    <property type="term" value="F:hydrolase activity"/>
    <property type="evidence" value="ECO:0007669"/>
    <property type="project" value="UniProtKB-KW"/>
</dbReference>
<dbReference type="EMBL" id="CP139487">
    <property type="protein sequence ID" value="WPU64210.1"/>
    <property type="molecule type" value="Genomic_DNA"/>
</dbReference>
<dbReference type="InterPro" id="IPR000073">
    <property type="entry name" value="AB_hydrolase_1"/>
</dbReference>
<accession>A0AAX4HLS3</accession>
<dbReference type="SUPFAM" id="SSF53474">
    <property type="entry name" value="alpha/beta-Hydrolases"/>
    <property type="match status" value="1"/>
</dbReference>
<dbReference type="Pfam" id="PF12697">
    <property type="entry name" value="Abhydrolase_6"/>
    <property type="match status" value="1"/>
</dbReference>
<evidence type="ECO:0000313" key="3">
    <source>
        <dbReference type="EMBL" id="WPU64210.1"/>
    </source>
</evidence>
<dbReference type="AlphaFoldDB" id="A0AAX4HLS3"/>
<protein>
    <submittedName>
        <fullName evidence="3">Alpha/beta hydrolase</fullName>
    </submittedName>
</protein>
<feature type="domain" description="AB hydrolase-1" evidence="2">
    <location>
        <begin position="7"/>
        <end position="240"/>
    </location>
</feature>
<dbReference type="InterPro" id="IPR000639">
    <property type="entry name" value="Epox_hydrolase-like"/>
</dbReference>
<evidence type="ECO:0000313" key="4">
    <source>
        <dbReference type="Proteomes" id="UP001324634"/>
    </source>
</evidence>
<reference evidence="3 4" key="1">
    <citation type="submission" date="2023-11" db="EMBL/GenBank/DDBJ databases">
        <title>Peredibacter starrii A3.12.</title>
        <authorList>
            <person name="Mitchell R.J."/>
        </authorList>
    </citation>
    <scope>NUCLEOTIDE SEQUENCE [LARGE SCALE GENOMIC DNA]</scope>
    <source>
        <strain evidence="3 4">A3.12</strain>
    </source>
</reference>
<sequence>MKKPLCVFLHGYPNNPLLWKEQIEKMQDQFTILNLALPGSTNGLVSQSELKLEKIVRNIVAEITAQNKDEIILIGHDVGSFILSEVSKHLSNKVKAQVFMAGMDFKLFRKRLLSSTQFFKSWYVFLLQIPGLSEAFVAKFRPLLSKNVYDMSHIAENASLRTEAPFGFTPIGLYRELRTGMFLSTPKKSQVPTLLLFGKDDKFIKAPNSQDIRPFYSEAEVKVLDGGHWFLRENPELVNQTIQNFLQKAAL</sequence>
<evidence type="ECO:0000256" key="1">
    <source>
        <dbReference type="ARBA" id="ARBA00022801"/>
    </source>
</evidence>